<gene>
    <name evidence="4" type="ORF">OEZ85_012777</name>
</gene>
<evidence type="ECO:0000256" key="1">
    <source>
        <dbReference type="ARBA" id="ARBA00008526"/>
    </source>
</evidence>
<protein>
    <recommendedName>
        <fullName evidence="3">ABC transporter domain-containing protein</fullName>
    </recommendedName>
</protein>
<feature type="region of interest" description="Disordered" evidence="2">
    <location>
        <begin position="495"/>
        <end position="526"/>
    </location>
</feature>
<dbReference type="PROSITE" id="PS50893">
    <property type="entry name" value="ABC_TRANSPORTER_2"/>
    <property type="match status" value="1"/>
</dbReference>
<reference evidence="4 5" key="1">
    <citation type="submission" date="2023-05" db="EMBL/GenBank/DDBJ databases">
        <title>A 100% complete, gapless, phased diploid assembly of the Scenedesmus obliquus UTEX 3031 genome.</title>
        <authorList>
            <person name="Biondi T.C."/>
            <person name="Hanschen E.R."/>
            <person name="Kwon T."/>
            <person name="Eng W."/>
            <person name="Kruse C.P.S."/>
            <person name="Koehler S.I."/>
            <person name="Kunde Y."/>
            <person name="Gleasner C.D."/>
            <person name="You Mak K.T."/>
            <person name="Polle J."/>
            <person name="Hovde B.T."/>
            <person name="Starkenburg S.R."/>
        </authorList>
    </citation>
    <scope>NUCLEOTIDE SEQUENCE [LARGE SCALE GENOMIC DNA]</scope>
    <source>
        <strain evidence="4 5">DOE0152z</strain>
    </source>
</reference>
<accession>A0ABY8U3L4</accession>
<dbReference type="Pfam" id="PF00005">
    <property type="entry name" value="ABC_tran"/>
    <property type="match status" value="1"/>
</dbReference>
<sequence>MAANSRRTGRIRDTPFSSLSDISSIPDCSDELFIYNKPCLDFVYTPNNDTTVKAIVDAMMRNNQPPIPAERVMGFGSRFEADTFIQERSKYVMGAVHFHQGPSGQLQYVLQTNTSAPAFKGYVQSPNEFFQMPFIQSASNAGLGIVLVGWICQALGCYGLPFAPSIYFTKNGMGKVFFWIFAMFPWNPLTKGVLDMSAAAADATRGGLHFAERASYCGKEPPNTGYGIVPVVLDPGVLQEEQRMKTAWYSDADGAWSSKQDMVQTTSINCLIGALPPSGGDIRVMGHSLLAPGGLEVAQAVMGVCPQFDVLWDELSGREHMYIYGCIKGLPSKEVTEQGSRLLEQVQLTPAAGKRSSSYSGGMKRRLSVALALLGGPQLVFLDEPSTGMDPISRRAVWDAINAAKQHAAVVLTTHSMEEADALGDRIGIMVRGRMRVLGGSLTLKQKYGNGYQLRMRLKDNATLSPEGQLAGTPRSIEAALAADAGVRTANAGLQSALSGSHNSSSNSHVTSSGTPSSSASPQWASAAALPRSPSAAAATAARFSFSSSLLTLQHVVAEHLGLTPVEEGRGMLHYVIPQALAPQLQVLLELLDMPDKQQQLGLAEVHVSLASLEEVFLTVVKQAEQDHAALHGHTVVVELPETGQQLEVPVGQEAAVDPATGDVYAVEWVQDEWGKLAVLGVRLMEQAEQQRYWQNRHVQH</sequence>
<dbReference type="PANTHER" id="PTHR19229">
    <property type="entry name" value="ATP-BINDING CASSETTE TRANSPORTER SUBFAMILY A ABCA"/>
    <property type="match status" value="1"/>
</dbReference>
<proteinExistence type="inferred from homology"/>
<feature type="domain" description="ABC transporter" evidence="3">
    <location>
        <begin position="208"/>
        <end position="457"/>
    </location>
</feature>
<dbReference type="EMBL" id="CP126214">
    <property type="protein sequence ID" value="WIA16048.1"/>
    <property type="molecule type" value="Genomic_DNA"/>
</dbReference>
<evidence type="ECO:0000313" key="4">
    <source>
        <dbReference type="EMBL" id="WIA16048.1"/>
    </source>
</evidence>
<evidence type="ECO:0000259" key="3">
    <source>
        <dbReference type="PROSITE" id="PS50893"/>
    </source>
</evidence>
<dbReference type="CDD" id="cd03263">
    <property type="entry name" value="ABC_subfamily_A"/>
    <property type="match status" value="1"/>
</dbReference>
<name>A0ABY8U3L4_TETOB</name>
<dbReference type="SUPFAM" id="SSF52540">
    <property type="entry name" value="P-loop containing nucleoside triphosphate hydrolases"/>
    <property type="match status" value="1"/>
</dbReference>
<dbReference type="InterPro" id="IPR017871">
    <property type="entry name" value="ABC_transporter-like_CS"/>
</dbReference>
<dbReference type="InterPro" id="IPR026082">
    <property type="entry name" value="ABCA"/>
</dbReference>
<dbReference type="InterPro" id="IPR003439">
    <property type="entry name" value="ABC_transporter-like_ATP-bd"/>
</dbReference>
<dbReference type="InterPro" id="IPR027417">
    <property type="entry name" value="P-loop_NTPase"/>
</dbReference>
<evidence type="ECO:0000256" key="2">
    <source>
        <dbReference type="SAM" id="MobiDB-lite"/>
    </source>
</evidence>
<organism evidence="4 5">
    <name type="scientific">Tetradesmus obliquus</name>
    <name type="common">Green alga</name>
    <name type="synonym">Acutodesmus obliquus</name>
    <dbReference type="NCBI Taxonomy" id="3088"/>
    <lineage>
        <taxon>Eukaryota</taxon>
        <taxon>Viridiplantae</taxon>
        <taxon>Chlorophyta</taxon>
        <taxon>core chlorophytes</taxon>
        <taxon>Chlorophyceae</taxon>
        <taxon>CS clade</taxon>
        <taxon>Sphaeropleales</taxon>
        <taxon>Scenedesmaceae</taxon>
        <taxon>Tetradesmus</taxon>
    </lineage>
</organism>
<dbReference type="PROSITE" id="PS00211">
    <property type="entry name" value="ABC_TRANSPORTER_1"/>
    <property type="match status" value="1"/>
</dbReference>
<evidence type="ECO:0000313" key="5">
    <source>
        <dbReference type="Proteomes" id="UP001244341"/>
    </source>
</evidence>
<comment type="similarity">
    <text evidence="1">Belongs to the ABC transporter superfamily. ABCA family. CPR flippase (TC 3.A.1.211) subfamily.</text>
</comment>
<dbReference type="Gene3D" id="3.40.50.300">
    <property type="entry name" value="P-loop containing nucleotide triphosphate hydrolases"/>
    <property type="match status" value="1"/>
</dbReference>
<keyword evidence="5" id="KW-1185">Reference proteome</keyword>
<dbReference type="Proteomes" id="UP001244341">
    <property type="component" value="Chromosome 7b"/>
</dbReference>